<evidence type="ECO:0000259" key="15">
    <source>
        <dbReference type="PROSITE" id="PS51918"/>
    </source>
</evidence>
<dbReference type="NCBIfam" id="TIGR00433">
    <property type="entry name" value="bioB"/>
    <property type="match status" value="1"/>
</dbReference>
<keyword evidence="5" id="KW-0004">4Fe-4S</keyword>
<dbReference type="InterPro" id="IPR058240">
    <property type="entry name" value="rSAM_sf"/>
</dbReference>
<dbReference type="SUPFAM" id="SSF102114">
    <property type="entry name" value="Radical SAM enzymes"/>
    <property type="match status" value="1"/>
</dbReference>
<keyword evidence="14" id="KW-0732">Signal</keyword>
<dbReference type="PANTHER" id="PTHR22976">
    <property type="entry name" value="BIOTIN SYNTHASE"/>
    <property type="match status" value="1"/>
</dbReference>
<comment type="cofactor">
    <cofactor evidence="13">
        <name>[2Fe-2S] cluster</name>
        <dbReference type="ChEBI" id="CHEBI:190135"/>
    </cofactor>
</comment>
<dbReference type="FunFam" id="3.20.20.70:FF:000011">
    <property type="entry name" value="Biotin synthase"/>
    <property type="match status" value="1"/>
</dbReference>
<evidence type="ECO:0000256" key="8">
    <source>
        <dbReference type="ARBA" id="ARBA00022714"/>
    </source>
</evidence>
<dbReference type="InterPro" id="IPR007197">
    <property type="entry name" value="rSAM"/>
</dbReference>
<evidence type="ECO:0000313" key="17">
    <source>
        <dbReference type="Proteomes" id="UP000230069"/>
    </source>
</evidence>
<evidence type="ECO:0000256" key="10">
    <source>
        <dbReference type="ARBA" id="ARBA00022756"/>
    </source>
</evidence>
<dbReference type="InterPro" id="IPR006638">
    <property type="entry name" value="Elp3/MiaA/NifB-like_rSAM"/>
</dbReference>
<dbReference type="EC" id="2.8.1.6" evidence="4"/>
<dbReference type="InterPro" id="IPR013785">
    <property type="entry name" value="Aldolase_TIM"/>
</dbReference>
<keyword evidence="17" id="KW-1185">Reference proteome</keyword>
<dbReference type="FunCoup" id="A0A2G5CEL8">
    <property type="interactions" value="742"/>
</dbReference>
<evidence type="ECO:0000256" key="6">
    <source>
        <dbReference type="ARBA" id="ARBA00022679"/>
    </source>
</evidence>
<comment type="cofactor">
    <cofactor evidence="1">
        <name>[4Fe-4S] cluster</name>
        <dbReference type="ChEBI" id="CHEBI:49883"/>
    </cofactor>
</comment>
<dbReference type="SFLD" id="SFLDG01278">
    <property type="entry name" value="biotin_synthase_like"/>
    <property type="match status" value="1"/>
</dbReference>
<dbReference type="SMART" id="SM00729">
    <property type="entry name" value="Elp3"/>
    <property type="match status" value="1"/>
</dbReference>
<evidence type="ECO:0000256" key="12">
    <source>
        <dbReference type="ARBA" id="ARBA00023014"/>
    </source>
</evidence>
<dbReference type="Proteomes" id="UP000230069">
    <property type="component" value="Unassembled WGS sequence"/>
</dbReference>
<dbReference type="Gene3D" id="3.20.20.70">
    <property type="entry name" value="Aldolase class I"/>
    <property type="match status" value="1"/>
</dbReference>
<evidence type="ECO:0000256" key="3">
    <source>
        <dbReference type="ARBA" id="ARBA00010765"/>
    </source>
</evidence>
<keyword evidence="9" id="KW-0479">Metal-binding</keyword>
<proteinExistence type="inferred from homology"/>
<evidence type="ECO:0000256" key="4">
    <source>
        <dbReference type="ARBA" id="ARBA00012236"/>
    </source>
</evidence>
<dbReference type="GO" id="GO:0051537">
    <property type="term" value="F:2 iron, 2 sulfur cluster binding"/>
    <property type="evidence" value="ECO:0007669"/>
    <property type="project" value="UniProtKB-KW"/>
</dbReference>
<keyword evidence="8" id="KW-0001">2Fe-2S</keyword>
<keyword evidence="7" id="KW-0949">S-adenosyl-L-methionine</keyword>
<dbReference type="PANTHER" id="PTHR22976:SF2">
    <property type="entry name" value="BIOTIN SYNTHASE, MITOCHONDRIAL"/>
    <property type="match status" value="1"/>
</dbReference>
<accession>A0A2G5CEL8</accession>
<dbReference type="SFLD" id="SFLDG01060">
    <property type="entry name" value="BATS_domain_containing"/>
    <property type="match status" value="1"/>
</dbReference>
<evidence type="ECO:0000313" key="16">
    <source>
        <dbReference type="EMBL" id="PIA29725.1"/>
    </source>
</evidence>
<dbReference type="HAMAP" id="MF_01694">
    <property type="entry name" value="BioB"/>
    <property type="match status" value="1"/>
</dbReference>
<keyword evidence="11" id="KW-0408">Iron</keyword>
<dbReference type="AlphaFoldDB" id="A0A2G5CEL8"/>
<protein>
    <recommendedName>
        <fullName evidence="4">biotin synthase</fullName>
        <ecNumber evidence="4">2.8.1.6</ecNumber>
    </recommendedName>
</protein>
<comment type="similarity">
    <text evidence="3">Belongs to the radical SAM superfamily. Biotin synthase family.</text>
</comment>
<feature type="domain" description="Radical SAM core" evidence="15">
    <location>
        <begin position="150"/>
        <end position="379"/>
    </location>
</feature>
<dbReference type="GO" id="GO:0005739">
    <property type="term" value="C:mitochondrion"/>
    <property type="evidence" value="ECO:0007669"/>
    <property type="project" value="TreeGrafter"/>
</dbReference>
<name>A0A2G5CEL8_AQUCA</name>
<evidence type="ECO:0000256" key="13">
    <source>
        <dbReference type="ARBA" id="ARBA00034078"/>
    </source>
</evidence>
<keyword evidence="6" id="KW-0808">Transferase</keyword>
<dbReference type="Pfam" id="PF06968">
    <property type="entry name" value="BATS"/>
    <property type="match status" value="1"/>
</dbReference>
<gene>
    <name evidence="16" type="ORF">AQUCO_05800080v1</name>
</gene>
<feature type="chain" id="PRO_5013517043" description="biotin synthase" evidence="14">
    <location>
        <begin position="22"/>
        <end position="450"/>
    </location>
</feature>
<dbReference type="Pfam" id="PF04055">
    <property type="entry name" value="Radical_SAM"/>
    <property type="match status" value="1"/>
</dbReference>
<dbReference type="STRING" id="218851.A0A2G5CEL8"/>
<feature type="signal peptide" evidence="14">
    <location>
        <begin position="1"/>
        <end position="21"/>
    </location>
</feature>
<dbReference type="SMART" id="SM00876">
    <property type="entry name" value="BATS"/>
    <property type="match status" value="1"/>
</dbReference>
<comment type="pathway">
    <text evidence="2">Cofactor biosynthesis; biotin biosynthesis; biotin from 7,8-diaminononanoate: step 2/2.</text>
</comment>
<dbReference type="UniPathway" id="UPA00078">
    <property type="reaction ID" value="UER00162"/>
</dbReference>
<organism evidence="16 17">
    <name type="scientific">Aquilegia coerulea</name>
    <name type="common">Rocky mountain columbine</name>
    <dbReference type="NCBI Taxonomy" id="218851"/>
    <lineage>
        <taxon>Eukaryota</taxon>
        <taxon>Viridiplantae</taxon>
        <taxon>Streptophyta</taxon>
        <taxon>Embryophyta</taxon>
        <taxon>Tracheophyta</taxon>
        <taxon>Spermatophyta</taxon>
        <taxon>Magnoliopsida</taxon>
        <taxon>Ranunculales</taxon>
        <taxon>Ranunculaceae</taxon>
        <taxon>Thalictroideae</taxon>
        <taxon>Aquilegia</taxon>
    </lineage>
</organism>
<dbReference type="GO" id="GO:0051539">
    <property type="term" value="F:4 iron, 4 sulfur cluster binding"/>
    <property type="evidence" value="ECO:0007669"/>
    <property type="project" value="UniProtKB-KW"/>
</dbReference>
<dbReference type="InterPro" id="IPR024177">
    <property type="entry name" value="Biotin_synthase"/>
</dbReference>
<sequence>MFHGVVVVGVNFLAFVSRTHGLKKKEEEQRRTLKQGCVWLKKHTLSLNFQNSGQFNCSASFRKLSAKVRKKMQIIRCFQPRFRSLIIKSPFSSSTSSFCSSAAAIQAERTIRDGPRNDWSKDEIKSVYDSPVLDLLFHGAQVHRHAHNFREVQQCTLLSVKTGGCSEDCSYCPQSSRYDTGLKAQKLMNKDAVLEAAEKAKEAGSTRFCMGAAWRDTVGRKTNFNQILEYVKEIRGMGMEVCCTLGMLEKQQAVELKKAGLTAYNHNLDTSREYYPNIITTRSYDDRLETLQLVREAGISVCSGGIIGLGEAEDDRVGLLHTLATLPTHPESVPINALIAVKGTPLQDQKPVEIWEMIRMIATARIVMPKAMVRLSAGRVRFSMSEQALCFLAGANSIFTGEKLLTTPNNDFDADQMMFKVLGLTPKPPKFSEEPVRAFEGERCQEAVSI</sequence>
<dbReference type="InterPro" id="IPR010722">
    <property type="entry name" value="BATS_dom"/>
</dbReference>
<evidence type="ECO:0000256" key="14">
    <source>
        <dbReference type="SAM" id="SignalP"/>
    </source>
</evidence>
<dbReference type="SFLD" id="SFLDF00272">
    <property type="entry name" value="biotin_synthase"/>
    <property type="match status" value="1"/>
</dbReference>
<dbReference type="GO" id="GO:0004076">
    <property type="term" value="F:biotin synthase activity"/>
    <property type="evidence" value="ECO:0007669"/>
    <property type="project" value="UniProtKB-EC"/>
</dbReference>
<dbReference type="InterPro" id="IPR002684">
    <property type="entry name" value="Biotin_synth/BioAB"/>
</dbReference>
<reference evidence="16 17" key="1">
    <citation type="submission" date="2017-09" db="EMBL/GenBank/DDBJ databases">
        <title>WGS assembly of Aquilegia coerulea Goldsmith.</title>
        <authorList>
            <person name="Hodges S."/>
            <person name="Kramer E."/>
            <person name="Nordborg M."/>
            <person name="Tomkins J."/>
            <person name="Borevitz J."/>
            <person name="Derieg N."/>
            <person name="Yan J."/>
            <person name="Mihaltcheva S."/>
            <person name="Hayes R.D."/>
            <person name="Rokhsar D."/>
        </authorList>
    </citation>
    <scope>NUCLEOTIDE SEQUENCE [LARGE SCALE GENOMIC DNA]</scope>
    <source>
        <strain evidence="17">cv. Goldsmith</strain>
    </source>
</reference>
<dbReference type="OrthoDB" id="2414104at2759"/>
<evidence type="ECO:0000256" key="9">
    <source>
        <dbReference type="ARBA" id="ARBA00022723"/>
    </source>
</evidence>
<dbReference type="EMBL" id="KZ305075">
    <property type="protein sequence ID" value="PIA29725.1"/>
    <property type="molecule type" value="Genomic_DNA"/>
</dbReference>
<evidence type="ECO:0000256" key="7">
    <source>
        <dbReference type="ARBA" id="ARBA00022691"/>
    </source>
</evidence>
<dbReference type="CDD" id="cd01335">
    <property type="entry name" value="Radical_SAM"/>
    <property type="match status" value="1"/>
</dbReference>
<dbReference type="EMBL" id="KZ305075">
    <property type="protein sequence ID" value="PIA29724.1"/>
    <property type="molecule type" value="Genomic_DNA"/>
</dbReference>
<dbReference type="GO" id="GO:0046872">
    <property type="term" value="F:metal ion binding"/>
    <property type="evidence" value="ECO:0007669"/>
    <property type="project" value="UniProtKB-KW"/>
</dbReference>
<evidence type="ECO:0000256" key="5">
    <source>
        <dbReference type="ARBA" id="ARBA00022485"/>
    </source>
</evidence>
<evidence type="ECO:0000256" key="11">
    <source>
        <dbReference type="ARBA" id="ARBA00023004"/>
    </source>
</evidence>
<dbReference type="SFLD" id="SFLDS00029">
    <property type="entry name" value="Radical_SAM"/>
    <property type="match status" value="1"/>
</dbReference>
<dbReference type="PROSITE" id="PS51918">
    <property type="entry name" value="RADICAL_SAM"/>
    <property type="match status" value="1"/>
</dbReference>
<dbReference type="GO" id="GO:0009102">
    <property type="term" value="P:biotin biosynthetic process"/>
    <property type="evidence" value="ECO:0007669"/>
    <property type="project" value="UniProtKB-UniPathway"/>
</dbReference>
<keyword evidence="12" id="KW-0411">Iron-sulfur</keyword>
<evidence type="ECO:0000256" key="2">
    <source>
        <dbReference type="ARBA" id="ARBA00004942"/>
    </source>
</evidence>
<evidence type="ECO:0000256" key="1">
    <source>
        <dbReference type="ARBA" id="ARBA00001966"/>
    </source>
</evidence>
<keyword evidence="10" id="KW-0093">Biotin biosynthesis</keyword>